<evidence type="ECO:0000313" key="3">
    <source>
        <dbReference type="EMBL" id="RFU27501.1"/>
    </source>
</evidence>
<dbReference type="PANTHER" id="PTHR37534:SF46">
    <property type="entry name" value="ZN(II)2CYS6 TRANSCRIPTION FACTOR (EUROFUNG)"/>
    <property type="match status" value="1"/>
</dbReference>
<keyword evidence="4" id="KW-1185">Reference proteome</keyword>
<name>A0A3E2H2G1_SCYLI</name>
<dbReference type="GO" id="GO:0005634">
    <property type="term" value="C:nucleus"/>
    <property type="evidence" value="ECO:0007669"/>
    <property type="project" value="UniProtKB-SubCell"/>
</dbReference>
<dbReference type="PANTHER" id="PTHR37534">
    <property type="entry name" value="TRANSCRIPTIONAL ACTIVATOR PROTEIN UGA3"/>
    <property type="match status" value="1"/>
</dbReference>
<feature type="non-terminal residue" evidence="3">
    <location>
        <position position="399"/>
    </location>
</feature>
<accession>A0A3E2H2G1</accession>
<keyword evidence="2" id="KW-0539">Nucleus</keyword>
<gene>
    <name evidence="3" type="ORF">B7463_g8841</name>
</gene>
<organism evidence="3 4">
    <name type="scientific">Scytalidium lignicola</name>
    <name type="common">Hyphomycete</name>
    <dbReference type="NCBI Taxonomy" id="5539"/>
    <lineage>
        <taxon>Eukaryota</taxon>
        <taxon>Fungi</taxon>
        <taxon>Dikarya</taxon>
        <taxon>Ascomycota</taxon>
        <taxon>Pezizomycotina</taxon>
        <taxon>Leotiomycetes</taxon>
        <taxon>Leotiomycetes incertae sedis</taxon>
        <taxon>Scytalidium</taxon>
    </lineage>
</organism>
<dbReference type="Pfam" id="PF11951">
    <property type="entry name" value="Fungal_trans_2"/>
    <property type="match status" value="1"/>
</dbReference>
<dbReference type="EMBL" id="NCSJ02000204">
    <property type="protein sequence ID" value="RFU27501.1"/>
    <property type="molecule type" value="Genomic_DNA"/>
</dbReference>
<proteinExistence type="predicted"/>
<evidence type="ECO:0000256" key="2">
    <source>
        <dbReference type="ARBA" id="ARBA00023242"/>
    </source>
</evidence>
<comment type="subcellular location">
    <subcellularLocation>
        <location evidence="1">Nucleus</location>
    </subcellularLocation>
</comment>
<comment type="caution">
    <text evidence="3">The sequence shown here is derived from an EMBL/GenBank/DDBJ whole genome shotgun (WGS) entry which is preliminary data.</text>
</comment>
<dbReference type="Proteomes" id="UP000258309">
    <property type="component" value="Unassembled WGS sequence"/>
</dbReference>
<dbReference type="AlphaFoldDB" id="A0A3E2H2G1"/>
<dbReference type="OMA" id="HTTVLCW"/>
<feature type="non-terminal residue" evidence="3">
    <location>
        <position position="1"/>
    </location>
</feature>
<sequence>MLYEHWINNTANALSALQGHRNAFVTELPKIALQYPNMVLQSLLALSGIHYGNRNRNNNVIRQLTYTHLGQALQALKYGLTKHVSGAENNALPLLVTTLIFCFVETVRGDDKGNLRYHLRAARLLLSKVLKSQELRHEESILEFLKEYYAYIAHITDLSTDMDTPSSDPSSFTGAEPLTSDKSSGVLLGCAYKLFEMIPRISTLAREQHELTTYASQSTMDQYKLEEKAHLVVQKRLNLQSHIFAWQPPPNCDNDFELCGRIYQQALLVYNNPPFPSIFSNSASNLSFARQSIDNTISLLNLLPMNAPISATLVWPLAFLGTLAEELHQRHAIRSRLEGIWNILGLGNVKATIDFLDRYWSDEALTDQKEKGCVGGGLRYYQGHLELLMERYGLDISFV</sequence>
<evidence type="ECO:0000313" key="4">
    <source>
        <dbReference type="Proteomes" id="UP000258309"/>
    </source>
</evidence>
<dbReference type="OrthoDB" id="1919336at2759"/>
<evidence type="ECO:0000256" key="1">
    <source>
        <dbReference type="ARBA" id="ARBA00004123"/>
    </source>
</evidence>
<protein>
    <submittedName>
        <fullName evidence="3">Uncharacterized protein</fullName>
    </submittedName>
</protein>
<dbReference type="InterPro" id="IPR021858">
    <property type="entry name" value="Fun_TF"/>
</dbReference>
<reference evidence="3 4" key="1">
    <citation type="submission" date="2018-05" db="EMBL/GenBank/DDBJ databases">
        <title>Draft genome sequence of Scytalidium lignicola DSM 105466, a ubiquitous saprotrophic fungus.</title>
        <authorList>
            <person name="Buettner E."/>
            <person name="Gebauer A.M."/>
            <person name="Hofrichter M."/>
            <person name="Liers C."/>
            <person name="Kellner H."/>
        </authorList>
    </citation>
    <scope>NUCLEOTIDE SEQUENCE [LARGE SCALE GENOMIC DNA]</scope>
    <source>
        <strain evidence="3 4">DSM 105466</strain>
    </source>
</reference>